<gene>
    <name evidence="2" type="ORF">GCM10011507_19100</name>
</gene>
<keyword evidence="1" id="KW-0472">Membrane</keyword>
<evidence type="ECO:0000313" key="2">
    <source>
        <dbReference type="EMBL" id="GGA67729.1"/>
    </source>
</evidence>
<dbReference type="EMBL" id="BMJB01000001">
    <property type="protein sequence ID" value="GGA67729.1"/>
    <property type="molecule type" value="Genomic_DNA"/>
</dbReference>
<sequence>MNTQTMPTSTQGKTSFTSAHRVNRSLTASIEKRALEWMAERAPRWVTSDRLTVLGFSAQFAAGMSYALSRYDRRFLLLAITCVALNWLGDSMDGTLARVRHQQRPRYGFYVDHIVDILGATALMCGLGLSGFVHWQIAIAILVGFLLLAGESYLATYTLSRFELSQGIFGPTEIRILLIIGTLALVRSPYATIFGHRMMLFDVGGTIAAACMFLTTVVLAVKHTVQLYREEPLA</sequence>
<protein>
    <recommendedName>
        <fullName evidence="4">CDP-alcohol phosphatidyltransferase</fullName>
    </recommendedName>
</protein>
<feature type="transmembrane region" description="Helical" evidence="1">
    <location>
        <begin position="176"/>
        <end position="193"/>
    </location>
</feature>
<dbReference type="GO" id="GO:0016780">
    <property type="term" value="F:phosphotransferase activity, for other substituted phosphate groups"/>
    <property type="evidence" value="ECO:0007669"/>
    <property type="project" value="InterPro"/>
</dbReference>
<feature type="transmembrane region" description="Helical" evidence="1">
    <location>
        <begin position="109"/>
        <end position="129"/>
    </location>
</feature>
<keyword evidence="1" id="KW-1133">Transmembrane helix</keyword>
<feature type="transmembrane region" description="Helical" evidence="1">
    <location>
        <begin position="199"/>
        <end position="221"/>
    </location>
</feature>
<dbReference type="GO" id="GO:0008654">
    <property type="term" value="P:phospholipid biosynthetic process"/>
    <property type="evidence" value="ECO:0007669"/>
    <property type="project" value="InterPro"/>
</dbReference>
<evidence type="ECO:0008006" key="4">
    <source>
        <dbReference type="Google" id="ProtNLM"/>
    </source>
</evidence>
<feature type="transmembrane region" description="Helical" evidence="1">
    <location>
        <begin position="135"/>
        <end position="155"/>
    </location>
</feature>
<keyword evidence="3" id="KW-1185">Reference proteome</keyword>
<reference evidence="2" key="1">
    <citation type="journal article" date="2014" name="Int. J. Syst. Evol. Microbiol.">
        <title>Complete genome sequence of Corynebacterium casei LMG S-19264T (=DSM 44701T), isolated from a smear-ripened cheese.</title>
        <authorList>
            <consortium name="US DOE Joint Genome Institute (JGI-PGF)"/>
            <person name="Walter F."/>
            <person name="Albersmeier A."/>
            <person name="Kalinowski J."/>
            <person name="Ruckert C."/>
        </authorList>
    </citation>
    <scope>NUCLEOTIDE SEQUENCE</scope>
    <source>
        <strain evidence="2">CGMCC 1.15447</strain>
    </source>
</reference>
<dbReference type="Pfam" id="PF01066">
    <property type="entry name" value="CDP-OH_P_transf"/>
    <property type="match status" value="1"/>
</dbReference>
<dbReference type="InterPro" id="IPR000462">
    <property type="entry name" value="CDP-OH_P_trans"/>
</dbReference>
<dbReference type="InterPro" id="IPR043130">
    <property type="entry name" value="CDP-OH_PTrfase_TM_dom"/>
</dbReference>
<dbReference type="Gene3D" id="1.20.120.1760">
    <property type="match status" value="1"/>
</dbReference>
<proteinExistence type="predicted"/>
<reference evidence="2" key="2">
    <citation type="submission" date="2020-09" db="EMBL/GenBank/DDBJ databases">
        <authorList>
            <person name="Sun Q."/>
            <person name="Zhou Y."/>
        </authorList>
    </citation>
    <scope>NUCLEOTIDE SEQUENCE</scope>
    <source>
        <strain evidence="2">CGMCC 1.15447</strain>
    </source>
</reference>
<dbReference type="GO" id="GO:0016020">
    <property type="term" value="C:membrane"/>
    <property type="evidence" value="ECO:0007669"/>
    <property type="project" value="InterPro"/>
</dbReference>
<evidence type="ECO:0000313" key="3">
    <source>
        <dbReference type="Proteomes" id="UP000648801"/>
    </source>
</evidence>
<comment type="caution">
    <text evidence="2">The sequence shown here is derived from an EMBL/GenBank/DDBJ whole genome shotgun (WGS) entry which is preliminary data.</text>
</comment>
<keyword evidence="1" id="KW-0812">Transmembrane</keyword>
<accession>A0A916RS70</accession>
<name>A0A916RS70_9BACT</name>
<dbReference type="Proteomes" id="UP000648801">
    <property type="component" value="Unassembled WGS sequence"/>
</dbReference>
<evidence type="ECO:0000256" key="1">
    <source>
        <dbReference type="SAM" id="Phobius"/>
    </source>
</evidence>
<organism evidence="2 3">
    <name type="scientific">Edaphobacter acidisoli</name>
    <dbReference type="NCBI Taxonomy" id="2040573"/>
    <lineage>
        <taxon>Bacteria</taxon>
        <taxon>Pseudomonadati</taxon>
        <taxon>Acidobacteriota</taxon>
        <taxon>Terriglobia</taxon>
        <taxon>Terriglobales</taxon>
        <taxon>Acidobacteriaceae</taxon>
        <taxon>Edaphobacter</taxon>
    </lineage>
</organism>
<dbReference type="AlphaFoldDB" id="A0A916RS70"/>